<reference evidence="14 15" key="1">
    <citation type="submission" date="2020-06" db="EMBL/GenBank/DDBJ databases">
        <title>Interaction of electrochemicaly active bacteria, Geobacter bremensis R4 on different carbon anode.</title>
        <authorList>
            <person name="Meng L."/>
            <person name="Yoshida N."/>
        </authorList>
    </citation>
    <scope>NUCLEOTIDE SEQUENCE [LARGE SCALE GENOMIC DNA]</scope>
    <source>
        <strain evidence="14 15">R4</strain>
    </source>
</reference>
<dbReference type="GO" id="GO:0006487">
    <property type="term" value="P:protein N-linked glycosylation"/>
    <property type="evidence" value="ECO:0007669"/>
    <property type="project" value="TreeGrafter"/>
</dbReference>
<evidence type="ECO:0000256" key="9">
    <source>
        <dbReference type="ARBA" id="ARBA00022968"/>
    </source>
</evidence>
<gene>
    <name evidence="14" type="ORF">GEOBRER4_30920</name>
</gene>
<evidence type="ECO:0000313" key="15">
    <source>
        <dbReference type="Proteomes" id="UP000515472"/>
    </source>
</evidence>
<dbReference type="Gene3D" id="3.90.550.10">
    <property type="entry name" value="Spore Coat Polysaccharide Biosynthesis Protein SpsA, Chain A"/>
    <property type="match status" value="1"/>
</dbReference>
<dbReference type="EC" id="2.4.1.117" evidence="4"/>
<keyword evidence="10" id="KW-1133">Transmembrane helix</keyword>
<dbReference type="Proteomes" id="UP000515472">
    <property type="component" value="Chromosome"/>
</dbReference>
<comment type="pathway">
    <text evidence="2">Protein modification; protein glycosylation.</text>
</comment>
<keyword evidence="6 14" id="KW-0808">Transferase</keyword>
<organism evidence="14 15">
    <name type="scientific">Citrifermentans bremense</name>
    <dbReference type="NCBI Taxonomy" id="60035"/>
    <lineage>
        <taxon>Bacteria</taxon>
        <taxon>Pseudomonadati</taxon>
        <taxon>Thermodesulfobacteriota</taxon>
        <taxon>Desulfuromonadia</taxon>
        <taxon>Geobacterales</taxon>
        <taxon>Geobacteraceae</taxon>
        <taxon>Citrifermentans</taxon>
    </lineage>
</organism>
<proteinExistence type="inferred from homology"/>
<keyword evidence="7" id="KW-0812">Transmembrane</keyword>
<keyword evidence="5" id="KW-0328">Glycosyltransferase</keyword>
<evidence type="ECO:0000256" key="8">
    <source>
        <dbReference type="ARBA" id="ARBA00022824"/>
    </source>
</evidence>
<dbReference type="PANTHER" id="PTHR10859:SF91">
    <property type="entry name" value="DOLICHYL-PHOSPHATE BETA-GLUCOSYLTRANSFERASE"/>
    <property type="match status" value="1"/>
</dbReference>
<keyword evidence="15" id="KW-1185">Reference proteome</keyword>
<comment type="similarity">
    <text evidence="3">Belongs to the glycosyltransferase 2 family.</text>
</comment>
<evidence type="ECO:0000256" key="5">
    <source>
        <dbReference type="ARBA" id="ARBA00022676"/>
    </source>
</evidence>
<comment type="subcellular location">
    <subcellularLocation>
        <location evidence="1">Endoplasmic reticulum membrane</location>
        <topology evidence="1">Single-pass membrane protein</topology>
    </subcellularLocation>
</comment>
<evidence type="ECO:0000259" key="13">
    <source>
        <dbReference type="Pfam" id="PF00535"/>
    </source>
</evidence>
<dbReference type="InterPro" id="IPR029044">
    <property type="entry name" value="Nucleotide-diphossugar_trans"/>
</dbReference>
<keyword evidence="9" id="KW-0735">Signal-anchor</keyword>
<dbReference type="PANTHER" id="PTHR10859">
    <property type="entry name" value="GLYCOSYL TRANSFERASE"/>
    <property type="match status" value="1"/>
</dbReference>
<evidence type="ECO:0000256" key="2">
    <source>
        <dbReference type="ARBA" id="ARBA00004922"/>
    </source>
</evidence>
<dbReference type="EMBL" id="AP023213">
    <property type="protein sequence ID" value="BCG48342.1"/>
    <property type="molecule type" value="Genomic_DNA"/>
</dbReference>
<evidence type="ECO:0000256" key="6">
    <source>
        <dbReference type="ARBA" id="ARBA00022679"/>
    </source>
</evidence>
<feature type="domain" description="Glycosyltransferase 2-like" evidence="13">
    <location>
        <begin position="6"/>
        <end position="176"/>
    </location>
</feature>
<dbReference type="CDD" id="cd04188">
    <property type="entry name" value="DPG_synthase"/>
    <property type="match status" value="1"/>
</dbReference>
<dbReference type="InterPro" id="IPR035518">
    <property type="entry name" value="DPG_synthase"/>
</dbReference>
<keyword evidence="8" id="KW-0256">Endoplasmic reticulum</keyword>
<dbReference type="Pfam" id="PF00535">
    <property type="entry name" value="Glycos_transf_2"/>
    <property type="match status" value="1"/>
</dbReference>
<dbReference type="KEGG" id="gbn:GEOBRER4_30920"/>
<keyword evidence="11" id="KW-0472">Membrane</keyword>
<dbReference type="SUPFAM" id="SSF53448">
    <property type="entry name" value="Nucleotide-diphospho-sugar transferases"/>
    <property type="match status" value="1"/>
</dbReference>
<dbReference type="AlphaFoldDB" id="A0A6S6M1U5"/>
<name>A0A6S6M1U5_9BACT</name>
<evidence type="ECO:0000256" key="12">
    <source>
        <dbReference type="ARBA" id="ARBA00045097"/>
    </source>
</evidence>
<accession>A0A6S6M1U5</accession>
<sequence>MLPETSIVIAAYNEEQRLPASLGKIQAYLAEKQHEAEVVVVDDGSTDATASLVREMAQRMPGLRLISYPKNRGKGYALRQGVQASRGKLVLVSDADLSTPIEELETLKKLLAARSHQIAIGSRALPQSEVVQAQPPWRRGMGRLFNKAVRLLVTDEFSDTQCGFKLFHGEVARKLFGQARIDRFAYDVEILALARRHGYSVAEVPIQWKNCAASKVNPALDSLQMLGDLVKIRLSVGRQQDGLIPLEKLRSGSLTP</sequence>
<evidence type="ECO:0000256" key="3">
    <source>
        <dbReference type="ARBA" id="ARBA00006739"/>
    </source>
</evidence>
<evidence type="ECO:0000256" key="4">
    <source>
        <dbReference type="ARBA" id="ARBA00012583"/>
    </source>
</evidence>
<comment type="catalytic activity">
    <reaction evidence="12">
        <text>a di-trans,poly-cis-dolichyl phosphate + UDP-alpha-D-glucose = a di-trans,poly-cis-dolichyl beta-D-glucosyl phosphate + UDP</text>
        <dbReference type="Rhea" id="RHEA:15401"/>
        <dbReference type="Rhea" id="RHEA-COMP:19498"/>
        <dbReference type="Rhea" id="RHEA-COMP:19502"/>
        <dbReference type="ChEBI" id="CHEBI:57525"/>
        <dbReference type="ChEBI" id="CHEBI:57683"/>
        <dbReference type="ChEBI" id="CHEBI:58223"/>
        <dbReference type="ChEBI" id="CHEBI:58885"/>
        <dbReference type="EC" id="2.4.1.117"/>
    </reaction>
    <physiologicalReaction direction="left-to-right" evidence="12">
        <dbReference type="Rhea" id="RHEA:15402"/>
    </physiologicalReaction>
</comment>
<evidence type="ECO:0000256" key="1">
    <source>
        <dbReference type="ARBA" id="ARBA00004389"/>
    </source>
</evidence>
<dbReference type="RefSeq" id="WP_185243101.1">
    <property type="nucleotide sequence ID" value="NZ_AP023213.1"/>
</dbReference>
<dbReference type="InterPro" id="IPR001173">
    <property type="entry name" value="Glyco_trans_2-like"/>
</dbReference>
<evidence type="ECO:0000256" key="11">
    <source>
        <dbReference type="ARBA" id="ARBA00023136"/>
    </source>
</evidence>
<evidence type="ECO:0000313" key="14">
    <source>
        <dbReference type="EMBL" id="BCG48342.1"/>
    </source>
</evidence>
<evidence type="ECO:0000256" key="7">
    <source>
        <dbReference type="ARBA" id="ARBA00022692"/>
    </source>
</evidence>
<dbReference type="GO" id="GO:0004581">
    <property type="term" value="F:dolichyl-phosphate beta-glucosyltransferase activity"/>
    <property type="evidence" value="ECO:0007669"/>
    <property type="project" value="UniProtKB-EC"/>
</dbReference>
<protein>
    <recommendedName>
        <fullName evidence="4">dolichyl-phosphate beta-glucosyltransferase</fullName>
        <ecNumber evidence="4">2.4.1.117</ecNumber>
    </recommendedName>
</protein>
<evidence type="ECO:0000256" key="10">
    <source>
        <dbReference type="ARBA" id="ARBA00022989"/>
    </source>
</evidence>